<feature type="repeat" description="TPR" evidence="3">
    <location>
        <begin position="399"/>
        <end position="432"/>
    </location>
</feature>
<evidence type="ECO:0000256" key="2">
    <source>
        <dbReference type="ARBA" id="ARBA00022803"/>
    </source>
</evidence>
<evidence type="ECO:0000313" key="6">
    <source>
        <dbReference type="Proteomes" id="UP000027982"/>
    </source>
</evidence>
<dbReference type="Gene3D" id="1.25.40.10">
    <property type="entry name" value="Tetratricopeptide repeat domain"/>
    <property type="match status" value="4"/>
</dbReference>
<dbReference type="Pfam" id="PF13432">
    <property type="entry name" value="TPR_16"/>
    <property type="match status" value="3"/>
</dbReference>
<dbReference type="OrthoDB" id="5477554at2"/>
<evidence type="ECO:0000313" key="5">
    <source>
        <dbReference type="EMBL" id="AIE87749.1"/>
    </source>
</evidence>
<feature type="repeat" description="TPR" evidence="3">
    <location>
        <begin position="331"/>
        <end position="364"/>
    </location>
</feature>
<accession>A0A068NZ08</accession>
<feature type="signal peptide" evidence="4">
    <location>
        <begin position="1"/>
        <end position="21"/>
    </location>
</feature>
<dbReference type="Pfam" id="PF13181">
    <property type="entry name" value="TPR_8"/>
    <property type="match status" value="1"/>
</dbReference>
<dbReference type="SMART" id="SM00028">
    <property type="entry name" value="TPR"/>
    <property type="match status" value="12"/>
</dbReference>
<feature type="repeat" description="TPR" evidence="3">
    <location>
        <begin position="61"/>
        <end position="94"/>
    </location>
</feature>
<dbReference type="InterPro" id="IPR011990">
    <property type="entry name" value="TPR-like_helical_dom_sf"/>
</dbReference>
<dbReference type="PANTHER" id="PTHR45586:SF1">
    <property type="entry name" value="LIPOPOLYSACCHARIDE ASSEMBLY PROTEIN B"/>
    <property type="match status" value="1"/>
</dbReference>
<proteinExistence type="predicted"/>
<dbReference type="KEGG" id="fgi:OP10G_4381"/>
<keyword evidence="4" id="KW-0732">Signal</keyword>
<keyword evidence="2 3" id="KW-0802">TPR repeat</keyword>
<dbReference type="PROSITE" id="PS50005">
    <property type="entry name" value="TPR"/>
    <property type="match status" value="10"/>
</dbReference>
<gene>
    <name evidence="5" type="ORF">OP10G_4381</name>
</gene>
<feature type="chain" id="PRO_5001651995" evidence="4">
    <location>
        <begin position="22"/>
        <end position="480"/>
    </location>
</feature>
<keyword evidence="6" id="KW-1185">Reference proteome</keyword>
<keyword evidence="1" id="KW-0677">Repeat</keyword>
<dbReference type="PANTHER" id="PTHR45586">
    <property type="entry name" value="TPR REPEAT-CONTAINING PROTEIN PA4667"/>
    <property type="match status" value="1"/>
</dbReference>
<dbReference type="RefSeq" id="WP_025228368.1">
    <property type="nucleotide sequence ID" value="NZ_CP007139.1"/>
</dbReference>
<evidence type="ECO:0000256" key="3">
    <source>
        <dbReference type="PROSITE-ProRule" id="PRU00339"/>
    </source>
</evidence>
<dbReference type="Pfam" id="PF13176">
    <property type="entry name" value="TPR_7"/>
    <property type="match status" value="1"/>
</dbReference>
<organism evidence="5 6">
    <name type="scientific">Fimbriimonas ginsengisoli Gsoil 348</name>
    <dbReference type="NCBI Taxonomy" id="661478"/>
    <lineage>
        <taxon>Bacteria</taxon>
        <taxon>Bacillati</taxon>
        <taxon>Armatimonadota</taxon>
        <taxon>Fimbriimonadia</taxon>
        <taxon>Fimbriimonadales</taxon>
        <taxon>Fimbriimonadaceae</taxon>
        <taxon>Fimbriimonas</taxon>
    </lineage>
</organism>
<dbReference type="Proteomes" id="UP000027982">
    <property type="component" value="Chromosome"/>
</dbReference>
<feature type="repeat" description="TPR" evidence="3">
    <location>
        <begin position="95"/>
        <end position="128"/>
    </location>
</feature>
<dbReference type="AlphaFoldDB" id="A0A068NZ08"/>
<dbReference type="eggNOG" id="COG0457">
    <property type="taxonomic scope" value="Bacteria"/>
</dbReference>
<feature type="repeat" description="TPR" evidence="3">
    <location>
        <begin position="263"/>
        <end position="296"/>
    </location>
</feature>
<sequence>MRLFRALLCCCVFAVAGFSFAQDERAFEKRVADAAALYKAGKQDEAIKAFEALHAESPRSYDALSWLGFLYLRTDEAGKAVPLLEQAIAQHPSDIEVLNNLGNAYLATRQPDRALEKYQAILKLSPRMFEPHYNSGTIYLARKQYAQAVSEFQAATRLKPDDAFTHNNLGVAFEARHENDRAAAEFIKAAELRPDNRTFARNAGLALARLRKPEALGYLEKALGDGSDSAVALALGEAYARAGRREDALKYYESLRSIEAKNPTFWFNLAVLRGAMGKTPEAEQAYRRVLELSPNDLDALNNLGLLLFRGGKFEEATTLFDKLSGLNPSSIAAKVNLGSAAANAGQTAKAIAAWKEVIRAEPSRAAIRLQLANALWEQGDVDGARYHYLQILAGNKDNPEALNGIGLCHLKANKLPQAEAAFRSAVEAKPNYIAAYNNLAITLERMKQPVEAIKILEKAQKIAPDDPDIRANLERMRSSG</sequence>
<feature type="repeat" description="TPR" evidence="3">
    <location>
        <begin position="433"/>
        <end position="466"/>
    </location>
</feature>
<dbReference type="InterPro" id="IPR051012">
    <property type="entry name" value="CellSynth/LPSAsmb/PSIAsmb"/>
</dbReference>
<feature type="repeat" description="TPR" evidence="3">
    <location>
        <begin position="129"/>
        <end position="162"/>
    </location>
</feature>
<dbReference type="HOGENOM" id="CLU_599483_0_0_0"/>
<dbReference type="SUPFAM" id="SSF48452">
    <property type="entry name" value="TPR-like"/>
    <property type="match status" value="3"/>
</dbReference>
<dbReference type="Pfam" id="PF14559">
    <property type="entry name" value="TPR_19"/>
    <property type="match status" value="1"/>
</dbReference>
<evidence type="ECO:0000256" key="1">
    <source>
        <dbReference type="ARBA" id="ARBA00022737"/>
    </source>
</evidence>
<dbReference type="InterPro" id="IPR019734">
    <property type="entry name" value="TPR_rpt"/>
</dbReference>
<evidence type="ECO:0000256" key="4">
    <source>
        <dbReference type="SAM" id="SignalP"/>
    </source>
</evidence>
<feature type="repeat" description="TPR" evidence="3">
    <location>
        <begin position="163"/>
        <end position="196"/>
    </location>
</feature>
<dbReference type="STRING" id="661478.OP10G_4381"/>
<dbReference type="EMBL" id="CP007139">
    <property type="protein sequence ID" value="AIE87749.1"/>
    <property type="molecule type" value="Genomic_DNA"/>
</dbReference>
<feature type="repeat" description="TPR" evidence="3">
    <location>
        <begin position="229"/>
        <end position="262"/>
    </location>
</feature>
<feature type="repeat" description="TPR" evidence="3">
    <location>
        <begin position="297"/>
        <end position="330"/>
    </location>
</feature>
<reference evidence="5 6" key="1">
    <citation type="journal article" date="2014" name="PLoS ONE">
        <title>The first complete genome sequence of the class fimbriimonadia in the phylum armatimonadetes.</title>
        <authorList>
            <person name="Hu Z.Y."/>
            <person name="Wang Y.Z."/>
            <person name="Im W.T."/>
            <person name="Wang S.Y."/>
            <person name="Zhao G.P."/>
            <person name="Zheng H.J."/>
            <person name="Quan Z.X."/>
        </authorList>
    </citation>
    <scope>NUCLEOTIDE SEQUENCE [LARGE SCALE GENOMIC DNA]</scope>
    <source>
        <strain evidence="5">Gsoil 348</strain>
    </source>
</reference>
<name>A0A068NZ08_FIMGI</name>
<protein>
    <submittedName>
        <fullName evidence="5">TPR repeat-containing protein</fullName>
    </submittedName>
</protein>